<evidence type="ECO:0000313" key="10">
    <source>
        <dbReference type="Proteomes" id="UP001524478"/>
    </source>
</evidence>
<comment type="caution">
    <text evidence="9">The sequence shown here is derived from an EMBL/GenBank/DDBJ whole genome shotgun (WGS) entry which is preliminary data.</text>
</comment>
<dbReference type="RefSeq" id="WP_256312140.1">
    <property type="nucleotide sequence ID" value="NZ_JANGAC010000012.1"/>
</dbReference>
<keyword evidence="3" id="KW-1003">Cell membrane</keyword>
<keyword evidence="5 7" id="KW-1133">Transmembrane helix</keyword>
<feature type="transmembrane region" description="Helical" evidence="7">
    <location>
        <begin position="336"/>
        <end position="359"/>
    </location>
</feature>
<dbReference type="PANTHER" id="PTHR43266:SF2">
    <property type="entry name" value="MAJOR FACILITATOR SUPERFAMILY (MFS) PROFILE DOMAIN-CONTAINING PROTEIN"/>
    <property type="match status" value="1"/>
</dbReference>
<evidence type="ECO:0000256" key="7">
    <source>
        <dbReference type="SAM" id="Phobius"/>
    </source>
</evidence>
<dbReference type="InterPro" id="IPR036259">
    <property type="entry name" value="MFS_trans_sf"/>
</dbReference>
<dbReference type="SUPFAM" id="SSF103473">
    <property type="entry name" value="MFS general substrate transporter"/>
    <property type="match status" value="1"/>
</dbReference>
<feature type="transmembrane region" description="Helical" evidence="7">
    <location>
        <begin position="7"/>
        <end position="30"/>
    </location>
</feature>
<gene>
    <name evidence="9" type="ORF">NE686_14905</name>
</gene>
<evidence type="ECO:0000256" key="2">
    <source>
        <dbReference type="ARBA" id="ARBA00022448"/>
    </source>
</evidence>
<dbReference type="Pfam" id="PF07690">
    <property type="entry name" value="MFS_1"/>
    <property type="match status" value="1"/>
</dbReference>
<keyword evidence="4 7" id="KW-0812">Transmembrane</keyword>
<feature type="domain" description="Major facilitator superfamily (MFS) profile" evidence="8">
    <location>
        <begin position="3"/>
        <end position="412"/>
    </location>
</feature>
<feature type="transmembrane region" description="Helical" evidence="7">
    <location>
        <begin position="389"/>
        <end position="407"/>
    </location>
</feature>
<feature type="transmembrane region" description="Helical" evidence="7">
    <location>
        <begin position="68"/>
        <end position="88"/>
    </location>
</feature>
<feature type="transmembrane region" description="Helical" evidence="7">
    <location>
        <begin position="301"/>
        <end position="324"/>
    </location>
</feature>
<keyword evidence="10" id="KW-1185">Reference proteome</keyword>
<protein>
    <submittedName>
        <fullName evidence="9">MFS transporter</fullName>
    </submittedName>
</protein>
<feature type="transmembrane region" description="Helical" evidence="7">
    <location>
        <begin position="217"/>
        <end position="243"/>
    </location>
</feature>
<name>A0ABT1SDJ8_9FIRM</name>
<evidence type="ECO:0000259" key="8">
    <source>
        <dbReference type="PROSITE" id="PS50850"/>
    </source>
</evidence>
<evidence type="ECO:0000256" key="5">
    <source>
        <dbReference type="ARBA" id="ARBA00022989"/>
    </source>
</evidence>
<keyword evidence="2" id="KW-0813">Transport</keyword>
<feature type="transmembrane region" description="Helical" evidence="7">
    <location>
        <begin position="278"/>
        <end position="295"/>
    </location>
</feature>
<feature type="transmembrane region" description="Helical" evidence="7">
    <location>
        <begin position="249"/>
        <end position="271"/>
    </location>
</feature>
<dbReference type="PROSITE" id="PS50850">
    <property type="entry name" value="MFS"/>
    <property type="match status" value="1"/>
</dbReference>
<reference evidence="9 10" key="1">
    <citation type="submission" date="2022-06" db="EMBL/GenBank/DDBJ databases">
        <title>Isolation of gut microbiota from human fecal samples.</title>
        <authorList>
            <person name="Pamer E.G."/>
            <person name="Barat B."/>
            <person name="Waligurski E."/>
            <person name="Medina S."/>
            <person name="Paddock L."/>
            <person name="Mostad J."/>
        </authorList>
    </citation>
    <scope>NUCLEOTIDE SEQUENCE [LARGE SCALE GENOMIC DNA]</scope>
    <source>
        <strain evidence="9 10">DFI.7.95</strain>
    </source>
</reference>
<dbReference type="InterPro" id="IPR020846">
    <property type="entry name" value="MFS_dom"/>
</dbReference>
<evidence type="ECO:0000256" key="6">
    <source>
        <dbReference type="ARBA" id="ARBA00023136"/>
    </source>
</evidence>
<dbReference type="EMBL" id="JANGAC010000012">
    <property type="protein sequence ID" value="MCQ4924390.1"/>
    <property type="molecule type" value="Genomic_DNA"/>
</dbReference>
<keyword evidence="6 7" id="KW-0472">Membrane</keyword>
<feature type="transmembrane region" description="Helical" evidence="7">
    <location>
        <begin position="132"/>
        <end position="154"/>
    </location>
</feature>
<evidence type="ECO:0000313" key="9">
    <source>
        <dbReference type="EMBL" id="MCQ4924390.1"/>
    </source>
</evidence>
<evidence type="ECO:0000256" key="4">
    <source>
        <dbReference type="ARBA" id="ARBA00022692"/>
    </source>
</evidence>
<proteinExistence type="predicted"/>
<organism evidence="9 10">
    <name type="scientific">Tissierella carlieri</name>
    <dbReference type="NCBI Taxonomy" id="689904"/>
    <lineage>
        <taxon>Bacteria</taxon>
        <taxon>Bacillati</taxon>
        <taxon>Bacillota</taxon>
        <taxon>Tissierellia</taxon>
        <taxon>Tissierellales</taxon>
        <taxon>Tissierellaceae</taxon>
        <taxon>Tissierella</taxon>
    </lineage>
</organism>
<dbReference type="CDD" id="cd06173">
    <property type="entry name" value="MFS_MefA_like"/>
    <property type="match status" value="1"/>
</dbReference>
<evidence type="ECO:0000256" key="1">
    <source>
        <dbReference type="ARBA" id="ARBA00004651"/>
    </source>
</evidence>
<dbReference type="Proteomes" id="UP001524478">
    <property type="component" value="Unassembled WGS sequence"/>
</dbReference>
<evidence type="ECO:0000256" key="3">
    <source>
        <dbReference type="ARBA" id="ARBA00022475"/>
    </source>
</evidence>
<feature type="transmembrane region" description="Helical" evidence="7">
    <location>
        <begin position="160"/>
        <end position="181"/>
    </location>
</feature>
<dbReference type="PANTHER" id="PTHR43266">
    <property type="entry name" value="MACROLIDE-EFFLUX PROTEIN"/>
    <property type="match status" value="1"/>
</dbReference>
<feature type="transmembrane region" description="Helical" evidence="7">
    <location>
        <begin position="36"/>
        <end position="56"/>
    </location>
</feature>
<sequence length="421" mass="45430">MKEFIIIWIGQLISSIGSGMTAFAVSIYVYQSTGSATLVSLAALLAFLPTILLNPVGGVLADRYDRRLMMILGDSLSALGLLFMLISIQTGHRGIMPIFIGVTINSVFISLLEPAYRATVTDIISEENYAKASGLVQIAGTSKYLISPFIAGLILTVSDIRAILIFDIATIIITAFAVASVKKRIEVVKPINDNFNFFKEFEAGVNSITSDRGVRSLVILMTFMCFFIAFIQTLMTPMILAFADTKTLGIMESVSAVGMLIGSVIIGILDIKKNYSKILMVSLMAAGIFMALVGTTTNITFIVISCIMFFIALPFINTCADVLIRMKIPNDVQGRAWGIISVITQSGFIMAYAVCGALADYVFGPMLMEGGILAGNIGKLIGIGEGRGIGFMLIIAGIIMFVFAFVFSSKKNIYEIEGSIR</sequence>
<accession>A0ABT1SDJ8</accession>
<comment type="subcellular location">
    <subcellularLocation>
        <location evidence="1">Cell membrane</location>
        <topology evidence="1">Multi-pass membrane protein</topology>
    </subcellularLocation>
</comment>
<dbReference type="InterPro" id="IPR011701">
    <property type="entry name" value="MFS"/>
</dbReference>
<dbReference type="Gene3D" id="1.20.1250.20">
    <property type="entry name" value="MFS general substrate transporter like domains"/>
    <property type="match status" value="1"/>
</dbReference>
<feature type="transmembrane region" description="Helical" evidence="7">
    <location>
        <begin position="94"/>
        <end position="112"/>
    </location>
</feature>